<dbReference type="InterPro" id="IPR036890">
    <property type="entry name" value="HATPase_C_sf"/>
</dbReference>
<evidence type="ECO:0000259" key="8">
    <source>
        <dbReference type="PROSITE" id="PS50109"/>
    </source>
</evidence>
<dbReference type="Gene3D" id="3.30.450.20">
    <property type="entry name" value="PAS domain"/>
    <property type="match status" value="2"/>
</dbReference>
<dbReference type="InterPro" id="IPR050736">
    <property type="entry name" value="Sensor_HK_Regulatory"/>
</dbReference>
<evidence type="ECO:0000256" key="7">
    <source>
        <dbReference type="ARBA" id="ARBA00023012"/>
    </source>
</evidence>
<dbReference type="Gene3D" id="3.30.450.40">
    <property type="match status" value="1"/>
</dbReference>
<sequence>MSFDAPTPDPSAVLASASTPIVSLDLELRVVSWNRAAEEVFGWTAEEVLGQQVPFVPEELQAEHHAMLERARAGGAHSVLSRRLRADGEPVDVRVDASCLCATDGTVTGWVHVLHPLQESTSEQEMREHWAKRARMIRRVNEVVVDINTDLDLPSILDRIATSLTSLTEADAGGFAMIEDGRLRLVSMTHLPEHLRDYAAPLETSLFGELLRSGKSVMLATDETRSLDDLIWANLPGLHTIALGVSYVKGEPYGALYALYSGKKVGHVELELLELLAGHAGVALTNALTYQEIERQQAHERVVLDASADGIAVLNRHGHVRKWNRAATTLTGEPADRVVGRRLPFPLPSERGRPLTHQLPNGRWLEILSDRIAESEELVVDFRDVSQSKTLEEQKDLFLATTSHELRTPITVMRGYANTLVERWARLEDANRLEAVQAIASRAGTLARLVENLLLGSHAESAESDLVLQPFDLERVLRSVTTAFAPLSELHRVNVEIPTPLPAAHGDPTATEALVGQLLENAFKYSPEGGEVLVRAVPEKGAAGQDWDGILITVQDEGIGIAPEDHERIFERFVQGETGDRRRFGGVGLGLYITRQLAQAQGGDATAEANRSHGACLQVRLPIAERDAESDASPP</sequence>
<dbReference type="PRINTS" id="PR00344">
    <property type="entry name" value="BCTRLSENSOR"/>
</dbReference>
<dbReference type="EC" id="2.7.13.3" evidence="3"/>
<accession>A0ABU2H9Z7</accession>
<reference evidence="11" key="1">
    <citation type="submission" date="2023-07" db="EMBL/GenBank/DDBJ databases">
        <title>Novel species in the genus Lipingzhangella isolated from Sambhar Salt Lake.</title>
        <authorList>
            <person name="Jiya N."/>
            <person name="Kajale S."/>
            <person name="Sharma A."/>
        </authorList>
    </citation>
    <scope>NUCLEOTIDE SEQUENCE [LARGE SCALE GENOMIC DNA]</scope>
    <source>
        <strain evidence="11">LS1_29</strain>
    </source>
</reference>
<proteinExistence type="predicted"/>
<evidence type="ECO:0000256" key="2">
    <source>
        <dbReference type="ARBA" id="ARBA00004236"/>
    </source>
</evidence>
<dbReference type="Pfam" id="PF00512">
    <property type="entry name" value="HisKA"/>
    <property type="match status" value="1"/>
</dbReference>
<keyword evidence="11" id="KW-1185">Reference proteome</keyword>
<evidence type="ECO:0000313" key="10">
    <source>
        <dbReference type="EMBL" id="MDS1271665.1"/>
    </source>
</evidence>
<dbReference type="NCBIfam" id="TIGR00229">
    <property type="entry name" value="sensory_box"/>
    <property type="match status" value="2"/>
</dbReference>
<dbReference type="SUPFAM" id="SSF55874">
    <property type="entry name" value="ATPase domain of HSP90 chaperone/DNA topoisomerase II/histidine kinase"/>
    <property type="match status" value="1"/>
</dbReference>
<dbReference type="SMART" id="SM00065">
    <property type="entry name" value="GAF"/>
    <property type="match status" value="1"/>
</dbReference>
<dbReference type="InterPro" id="IPR035965">
    <property type="entry name" value="PAS-like_dom_sf"/>
</dbReference>
<dbReference type="Pfam" id="PF08448">
    <property type="entry name" value="PAS_4"/>
    <property type="match status" value="1"/>
</dbReference>
<dbReference type="Pfam" id="PF02518">
    <property type="entry name" value="HATPase_c"/>
    <property type="match status" value="1"/>
</dbReference>
<comment type="catalytic activity">
    <reaction evidence="1">
        <text>ATP + protein L-histidine = ADP + protein N-phospho-L-histidine.</text>
        <dbReference type="EC" id="2.7.13.3"/>
    </reaction>
</comment>
<dbReference type="SMART" id="SM00387">
    <property type="entry name" value="HATPase_c"/>
    <property type="match status" value="1"/>
</dbReference>
<protein>
    <recommendedName>
        <fullName evidence="3">histidine kinase</fullName>
        <ecNumber evidence="3">2.7.13.3</ecNumber>
    </recommendedName>
</protein>
<dbReference type="InterPro" id="IPR005467">
    <property type="entry name" value="His_kinase_dom"/>
</dbReference>
<gene>
    <name evidence="10" type="ORF">RIF23_15325</name>
</gene>
<dbReference type="EMBL" id="JAVLVT010000006">
    <property type="protein sequence ID" value="MDS1271665.1"/>
    <property type="molecule type" value="Genomic_DNA"/>
</dbReference>
<dbReference type="Pfam" id="PF13185">
    <property type="entry name" value="GAF_2"/>
    <property type="match status" value="1"/>
</dbReference>
<dbReference type="InterPro" id="IPR004358">
    <property type="entry name" value="Sig_transdc_His_kin-like_C"/>
</dbReference>
<evidence type="ECO:0000256" key="3">
    <source>
        <dbReference type="ARBA" id="ARBA00012438"/>
    </source>
</evidence>
<dbReference type="PANTHER" id="PTHR43711">
    <property type="entry name" value="TWO-COMPONENT HISTIDINE KINASE"/>
    <property type="match status" value="1"/>
</dbReference>
<dbReference type="Pfam" id="PF00989">
    <property type="entry name" value="PAS"/>
    <property type="match status" value="1"/>
</dbReference>
<dbReference type="InterPro" id="IPR003661">
    <property type="entry name" value="HisK_dim/P_dom"/>
</dbReference>
<dbReference type="PROSITE" id="PS50109">
    <property type="entry name" value="HIS_KIN"/>
    <property type="match status" value="1"/>
</dbReference>
<dbReference type="InterPro" id="IPR003594">
    <property type="entry name" value="HATPase_dom"/>
</dbReference>
<dbReference type="InterPro" id="IPR013767">
    <property type="entry name" value="PAS_fold"/>
</dbReference>
<keyword evidence="5" id="KW-0808">Transferase</keyword>
<dbReference type="Proteomes" id="UP001250214">
    <property type="component" value="Unassembled WGS sequence"/>
</dbReference>
<keyword evidence="6" id="KW-0418">Kinase</keyword>
<evidence type="ECO:0000256" key="5">
    <source>
        <dbReference type="ARBA" id="ARBA00022679"/>
    </source>
</evidence>
<dbReference type="CDD" id="cd00130">
    <property type="entry name" value="PAS"/>
    <property type="match status" value="1"/>
</dbReference>
<dbReference type="InterPro" id="IPR003018">
    <property type="entry name" value="GAF"/>
</dbReference>
<dbReference type="SMART" id="SM00091">
    <property type="entry name" value="PAS"/>
    <property type="match status" value="2"/>
</dbReference>
<dbReference type="InterPro" id="IPR036097">
    <property type="entry name" value="HisK_dim/P_sf"/>
</dbReference>
<dbReference type="SUPFAM" id="SSF55781">
    <property type="entry name" value="GAF domain-like"/>
    <property type="match status" value="1"/>
</dbReference>
<evidence type="ECO:0000256" key="1">
    <source>
        <dbReference type="ARBA" id="ARBA00000085"/>
    </source>
</evidence>
<dbReference type="SUPFAM" id="SSF47384">
    <property type="entry name" value="Homodimeric domain of signal transducing histidine kinase"/>
    <property type="match status" value="1"/>
</dbReference>
<organism evidence="10 11">
    <name type="scientific">Lipingzhangella rawalii</name>
    <dbReference type="NCBI Taxonomy" id="2055835"/>
    <lineage>
        <taxon>Bacteria</taxon>
        <taxon>Bacillati</taxon>
        <taxon>Actinomycetota</taxon>
        <taxon>Actinomycetes</taxon>
        <taxon>Streptosporangiales</taxon>
        <taxon>Nocardiopsidaceae</taxon>
        <taxon>Lipingzhangella</taxon>
    </lineage>
</organism>
<feature type="domain" description="PAS" evidence="9">
    <location>
        <begin position="296"/>
        <end position="341"/>
    </location>
</feature>
<dbReference type="SUPFAM" id="SSF55785">
    <property type="entry name" value="PYP-like sensor domain (PAS domain)"/>
    <property type="match status" value="2"/>
</dbReference>
<feature type="domain" description="Histidine kinase" evidence="8">
    <location>
        <begin position="401"/>
        <end position="625"/>
    </location>
</feature>
<dbReference type="PROSITE" id="PS50112">
    <property type="entry name" value="PAS"/>
    <property type="match status" value="2"/>
</dbReference>
<dbReference type="PANTHER" id="PTHR43711:SF1">
    <property type="entry name" value="HISTIDINE KINASE 1"/>
    <property type="match status" value="1"/>
</dbReference>
<keyword evidence="7" id="KW-0902">Two-component regulatory system</keyword>
<comment type="subcellular location">
    <subcellularLocation>
        <location evidence="2">Cell membrane</location>
    </subcellularLocation>
</comment>
<keyword evidence="4" id="KW-0597">Phosphoprotein</keyword>
<dbReference type="SMART" id="SM00388">
    <property type="entry name" value="HisKA"/>
    <property type="match status" value="1"/>
</dbReference>
<dbReference type="Gene3D" id="1.10.287.130">
    <property type="match status" value="1"/>
</dbReference>
<feature type="domain" description="PAS" evidence="9">
    <location>
        <begin position="13"/>
        <end position="75"/>
    </location>
</feature>
<dbReference type="CDD" id="cd00082">
    <property type="entry name" value="HisKA"/>
    <property type="match status" value="1"/>
</dbReference>
<name>A0ABU2H9Z7_9ACTN</name>
<evidence type="ECO:0000256" key="6">
    <source>
        <dbReference type="ARBA" id="ARBA00022777"/>
    </source>
</evidence>
<dbReference type="InterPro" id="IPR013656">
    <property type="entry name" value="PAS_4"/>
</dbReference>
<dbReference type="RefSeq" id="WP_310913208.1">
    <property type="nucleotide sequence ID" value="NZ_JAVLVT010000006.1"/>
</dbReference>
<evidence type="ECO:0000259" key="9">
    <source>
        <dbReference type="PROSITE" id="PS50112"/>
    </source>
</evidence>
<comment type="caution">
    <text evidence="10">The sequence shown here is derived from an EMBL/GenBank/DDBJ whole genome shotgun (WGS) entry which is preliminary data.</text>
</comment>
<dbReference type="InterPro" id="IPR000014">
    <property type="entry name" value="PAS"/>
</dbReference>
<evidence type="ECO:0000256" key="4">
    <source>
        <dbReference type="ARBA" id="ARBA00022553"/>
    </source>
</evidence>
<dbReference type="InterPro" id="IPR029016">
    <property type="entry name" value="GAF-like_dom_sf"/>
</dbReference>
<evidence type="ECO:0000313" key="11">
    <source>
        <dbReference type="Proteomes" id="UP001250214"/>
    </source>
</evidence>
<dbReference type="Gene3D" id="3.30.565.10">
    <property type="entry name" value="Histidine kinase-like ATPase, C-terminal domain"/>
    <property type="match status" value="1"/>
</dbReference>